<dbReference type="Pfam" id="PF21530">
    <property type="entry name" value="Pif1_2B_dom"/>
    <property type="match status" value="1"/>
</dbReference>
<keyword evidence="4" id="KW-1185">Reference proteome</keyword>
<dbReference type="EnsemblPlants" id="AET03150">
    <property type="protein sequence ID" value="AET03150"/>
    <property type="gene ID" value="MTR_8g063320"/>
</dbReference>
<gene>
    <name evidence="2" type="ordered locus">MTR_8g063320</name>
</gene>
<dbReference type="PANTHER" id="PTHR10492:SF94">
    <property type="entry name" value="ATP-DEPENDENT DNA HELICASE"/>
    <property type="match status" value="1"/>
</dbReference>
<keyword evidence="2" id="KW-0378">Hydrolase</keyword>
<evidence type="ECO:0000313" key="4">
    <source>
        <dbReference type="Proteomes" id="UP000002051"/>
    </source>
</evidence>
<reference evidence="2 4" key="1">
    <citation type="journal article" date="2011" name="Nature">
        <title>The Medicago genome provides insight into the evolution of rhizobial symbioses.</title>
        <authorList>
            <person name="Young N.D."/>
            <person name="Debelle F."/>
            <person name="Oldroyd G.E."/>
            <person name="Geurts R."/>
            <person name="Cannon S.B."/>
            <person name="Udvardi M.K."/>
            <person name="Benedito V.A."/>
            <person name="Mayer K.F."/>
            <person name="Gouzy J."/>
            <person name="Schoof H."/>
            <person name="Van de Peer Y."/>
            <person name="Proost S."/>
            <person name="Cook D.R."/>
            <person name="Meyers B.C."/>
            <person name="Spannagl M."/>
            <person name="Cheung F."/>
            <person name="De Mita S."/>
            <person name="Krishnakumar V."/>
            <person name="Gundlach H."/>
            <person name="Zhou S."/>
            <person name="Mudge J."/>
            <person name="Bharti A.K."/>
            <person name="Murray J.D."/>
            <person name="Naoumkina M.A."/>
            <person name="Rosen B."/>
            <person name="Silverstein K.A."/>
            <person name="Tang H."/>
            <person name="Rombauts S."/>
            <person name="Zhao P.X."/>
            <person name="Zhou P."/>
            <person name="Barbe V."/>
            <person name="Bardou P."/>
            <person name="Bechner M."/>
            <person name="Bellec A."/>
            <person name="Berger A."/>
            <person name="Berges H."/>
            <person name="Bidwell S."/>
            <person name="Bisseling T."/>
            <person name="Choisne N."/>
            <person name="Couloux A."/>
            <person name="Denny R."/>
            <person name="Deshpande S."/>
            <person name="Dai X."/>
            <person name="Doyle J.J."/>
            <person name="Dudez A.M."/>
            <person name="Farmer A.D."/>
            <person name="Fouteau S."/>
            <person name="Franken C."/>
            <person name="Gibelin C."/>
            <person name="Gish J."/>
            <person name="Goldstein S."/>
            <person name="Gonzalez A.J."/>
            <person name="Green P.J."/>
            <person name="Hallab A."/>
            <person name="Hartog M."/>
            <person name="Hua A."/>
            <person name="Humphray S.J."/>
            <person name="Jeong D.H."/>
            <person name="Jing Y."/>
            <person name="Jocker A."/>
            <person name="Kenton S.M."/>
            <person name="Kim D.J."/>
            <person name="Klee K."/>
            <person name="Lai H."/>
            <person name="Lang C."/>
            <person name="Lin S."/>
            <person name="Macmil S.L."/>
            <person name="Magdelenat G."/>
            <person name="Matthews L."/>
            <person name="McCorrison J."/>
            <person name="Monaghan E.L."/>
            <person name="Mun J.H."/>
            <person name="Najar F.Z."/>
            <person name="Nicholson C."/>
            <person name="Noirot C."/>
            <person name="O'Bleness M."/>
            <person name="Paule C.R."/>
            <person name="Poulain J."/>
            <person name="Prion F."/>
            <person name="Qin B."/>
            <person name="Qu C."/>
            <person name="Retzel E.F."/>
            <person name="Riddle C."/>
            <person name="Sallet E."/>
            <person name="Samain S."/>
            <person name="Samson N."/>
            <person name="Sanders I."/>
            <person name="Saurat O."/>
            <person name="Scarpelli C."/>
            <person name="Schiex T."/>
            <person name="Segurens B."/>
            <person name="Severin A.J."/>
            <person name="Sherrier D.J."/>
            <person name="Shi R."/>
            <person name="Sims S."/>
            <person name="Singer S.R."/>
            <person name="Sinharoy S."/>
            <person name="Sterck L."/>
            <person name="Viollet A."/>
            <person name="Wang B.B."/>
            <person name="Wang K."/>
            <person name="Wang M."/>
            <person name="Wang X."/>
            <person name="Warfsmann J."/>
            <person name="Weissenbach J."/>
            <person name="White D.D."/>
            <person name="White J.D."/>
            <person name="Wiley G.B."/>
            <person name="Wincker P."/>
            <person name="Xing Y."/>
            <person name="Yang L."/>
            <person name="Yao Z."/>
            <person name="Ying F."/>
            <person name="Zhai J."/>
            <person name="Zhou L."/>
            <person name="Zuber A."/>
            <person name="Denarie J."/>
            <person name="Dixon R.A."/>
            <person name="May G.D."/>
            <person name="Schwartz D.C."/>
            <person name="Rogers J."/>
            <person name="Quetier F."/>
            <person name="Town C.D."/>
            <person name="Roe B.A."/>
        </authorList>
    </citation>
    <scope>NUCLEOTIDE SEQUENCE [LARGE SCALE GENOMIC DNA]</scope>
    <source>
        <strain evidence="2">A17</strain>
        <strain evidence="3 4">cv. Jemalong A17</strain>
    </source>
</reference>
<keyword evidence="2" id="KW-0547">Nucleotide-binding</keyword>
<dbReference type="GO" id="GO:0004386">
    <property type="term" value="F:helicase activity"/>
    <property type="evidence" value="ECO:0007669"/>
    <property type="project" value="UniProtKB-KW"/>
</dbReference>
<proteinExistence type="predicted"/>
<dbReference type="PaxDb" id="3880-AET03150"/>
<dbReference type="AlphaFoldDB" id="G7LFH1"/>
<dbReference type="eggNOG" id="KOG0987">
    <property type="taxonomic scope" value="Eukaryota"/>
</dbReference>
<dbReference type="InterPro" id="IPR049163">
    <property type="entry name" value="Pif1-like_2B_dom"/>
</dbReference>
<organism evidence="2 4">
    <name type="scientific">Medicago truncatula</name>
    <name type="common">Barrel medic</name>
    <name type="synonym">Medicago tribuloides</name>
    <dbReference type="NCBI Taxonomy" id="3880"/>
    <lineage>
        <taxon>Eukaryota</taxon>
        <taxon>Viridiplantae</taxon>
        <taxon>Streptophyta</taxon>
        <taxon>Embryophyta</taxon>
        <taxon>Tracheophyta</taxon>
        <taxon>Spermatophyta</taxon>
        <taxon>Magnoliopsida</taxon>
        <taxon>eudicotyledons</taxon>
        <taxon>Gunneridae</taxon>
        <taxon>Pentapetalae</taxon>
        <taxon>rosids</taxon>
        <taxon>fabids</taxon>
        <taxon>Fabales</taxon>
        <taxon>Fabaceae</taxon>
        <taxon>Papilionoideae</taxon>
        <taxon>50 kb inversion clade</taxon>
        <taxon>NPAAA clade</taxon>
        <taxon>Hologalegina</taxon>
        <taxon>IRL clade</taxon>
        <taxon>Trifolieae</taxon>
        <taxon>Medicago</taxon>
    </lineage>
</organism>
<keyword evidence="2" id="KW-0347">Helicase</keyword>
<evidence type="ECO:0000313" key="2">
    <source>
        <dbReference type="EMBL" id="AET03150.1"/>
    </source>
</evidence>
<accession>G7LFH1</accession>
<evidence type="ECO:0000313" key="3">
    <source>
        <dbReference type="EnsemblPlants" id="AET03150"/>
    </source>
</evidence>
<dbReference type="STRING" id="3880.G7LFH1"/>
<dbReference type="Proteomes" id="UP000002051">
    <property type="component" value="Chromosome 8"/>
</dbReference>
<dbReference type="EMBL" id="CM001224">
    <property type="protein sequence ID" value="AET03150.1"/>
    <property type="molecule type" value="Genomic_DNA"/>
</dbReference>
<feature type="domain" description="DNA helicase Pif1-like 2B" evidence="1">
    <location>
        <begin position="1"/>
        <end position="20"/>
    </location>
</feature>
<name>G7LFH1_MEDTR</name>
<keyword evidence="2" id="KW-0067">ATP-binding</keyword>
<dbReference type="PANTHER" id="PTHR10492">
    <property type="match status" value="1"/>
</dbReference>
<reference evidence="3" key="3">
    <citation type="submission" date="2015-04" db="UniProtKB">
        <authorList>
            <consortium name="EnsemblPlants"/>
        </authorList>
    </citation>
    <scope>IDENTIFICATION</scope>
    <source>
        <strain evidence="3">cv. Jemalong A17</strain>
    </source>
</reference>
<sequence length="105" mass="11959">MLLRNIDLRYGLCNGTRLLCRGFFKNMLDVEILTKSNAGKRAFFPRIKLKTNASSGLPFFHDQLYVALSKGISQNLTKVLIKEEKIEGEDGDFTKNVVLKIFFLS</sequence>
<dbReference type="HOGENOM" id="CLU_151522_0_0_1"/>
<protein>
    <submittedName>
        <fullName evidence="2">DNA helicase-like protein, putative</fullName>
    </submittedName>
</protein>
<evidence type="ECO:0000259" key="1">
    <source>
        <dbReference type="Pfam" id="PF21530"/>
    </source>
</evidence>
<reference evidence="2 4" key="2">
    <citation type="journal article" date="2014" name="BMC Genomics">
        <title>An improved genome release (version Mt4.0) for the model legume Medicago truncatula.</title>
        <authorList>
            <person name="Tang H."/>
            <person name="Krishnakumar V."/>
            <person name="Bidwell S."/>
            <person name="Rosen B."/>
            <person name="Chan A."/>
            <person name="Zhou S."/>
            <person name="Gentzbittel L."/>
            <person name="Childs K.L."/>
            <person name="Yandell M."/>
            <person name="Gundlach H."/>
            <person name="Mayer K.F."/>
            <person name="Schwartz D.C."/>
            <person name="Town C.D."/>
        </authorList>
    </citation>
    <scope>GENOME REANNOTATION</scope>
    <source>
        <strain evidence="3 4">cv. Jemalong A17</strain>
    </source>
</reference>